<feature type="non-terminal residue" evidence="2">
    <location>
        <position position="1"/>
    </location>
</feature>
<organism evidence="2">
    <name type="scientific">marine sediment metagenome</name>
    <dbReference type="NCBI Taxonomy" id="412755"/>
    <lineage>
        <taxon>unclassified sequences</taxon>
        <taxon>metagenomes</taxon>
        <taxon>ecological metagenomes</taxon>
    </lineage>
</organism>
<dbReference type="AlphaFoldDB" id="A0A0F9E9T4"/>
<dbReference type="EMBL" id="LAZR01025783">
    <property type="protein sequence ID" value="KKL70818.1"/>
    <property type="molecule type" value="Genomic_DNA"/>
</dbReference>
<proteinExistence type="predicted"/>
<dbReference type="Gene3D" id="3.40.710.10">
    <property type="entry name" value="DD-peptidase/beta-lactamase superfamily"/>
    <property type="match status" value="1"/>
</dbReference>
<evidence type="ECO:0000259" key="1">
    <source>
        <dbReference type="Pfam" id="PF00905"/>
    </source>
</evidence>
<dbReference type="GO" id="GO:0008658">
    <property type="term" value="F:penicillin binding"/>
    <property type="evidence" value="ECO:0007669"/>
    <property type="project" value="InterPro"/>
</dbReference>
<dbReference type="GO" id="GO:0071972">
    <property type="term" value="F:peptidoglycan L,D-transpeptidase activity"/>
    <property type="evidence" value="ECO:0007669"/>
    <property type="project" value="TreeGrafter"/>
</dbReference>
<accession>A0A0F9E9T4</accession>
<dbReference type="InterPro" id="IPR050515">
    <property type="entry name" value="Beta-lactam/transpept"/>
</dbReference>
<evidence type="ECO:0000313" key="2">
    <source>
        <dbReference type="EMBL" id="KKL70818.1"/>
    </source>
</evidence>
<dbReference type="GO" id="GO:0005886">
    <property type="term" value="C:plasma membrane"/>
    <property type="evidence" value="ECO:0007669"/>
    <property type="project" value="TreeGrafter"/>
</dbReference>
<comment type="caution">
    <text evidence="2">The sequence shown here is derived from an EMBL/GenBank/DDBJ whole genome shotgun (WGS) entry which is preliminary data.</text>
</comment>
<dbReference type="InterPro" id="IPR001460">
    <property type="entry name" value="PCN-bd_Tpept"/>
</dbReference>
<dbReference type="PANTHER" id="PTHR30627:SF2">
    <property type="entry name" value="PEPTIDOGLYCAN D,D-TRANSPEPTIDASE MRDA"/>
    <property type="match status" value="1"/>
</dbReference>
<gene>
    <name evidence="2" type="ORF">LCGC14_2101130</name>
</gene>
<name>A0A0F9E9T4_9ZZZZ</name>
<dbReference type="PANTHER" id="PTHR30627">
    <property type="entry name" value="PEPTIDOGLYCAN D,D-TRANSPEPTIDASE"/>
    <property type="match status" value="1"/>
</dbReference>
<protein>
    <recommendedName>
        <fullName evidence="1">Penicillin-binding protein transpeptidase domain-containing protein</fullName>
    </recommendedName>
</protein>
<reference evidence="2" key="1">
    <citation type="journal article" date="2015" name="Nature">
        <title>Complex archaea that bridge the gap between prokaryotes and eukaryotes.</title>
        <authorList>
            <person name="Spang A."/>
            <person name="Saw J.H."/>
            <person name="Jorgensen S.L."/>
            <person name="Zaremba-Niedzwiedzka K."/>
            <person name="Martijn J."/>
            <person name="Lind A.E."/>
            <person name="van Eijk R."/>
            <person name="Schleper C."/>
            <person name="Guy L."/>
            <person name="Ettema T.J."/>
        </authorList>
    </citation>
    <scope>NUCLEOTIDE SEQUENCE</scope>
</reference>
<feature type="domain" description="Penicillin-binding protein transpeptidase" evidence="1">
    <location>
        <begin position="6"/>
        <end position="161"/>
    </location>
</feature>
<dbReference type="InterPro" id="IPR012338">
    <property type="entry name" value="Beta-lactam/transpept-like"/>
</dbReference>
<dbReference type="SUPFAM" id="SSF56601">
    <property type="entry name" value="beta-lactamase/transpeptidase-like"/>
    <property type="match status" value="1"/>
</dbReference>
<dbReference type="GO" id="GO:0071555">
    <property type="term" value="P:cell wall organization"/>
    <property type="evidence" value="ECO:0007669"/>
    <property type="project" value="TreeGrafter"/>
</dbReference>
<sequence>AVNKARYLAVGQGTVVTPLHVASAMATIARGGEFRSPLLVRELADRQQVRRLKISPEHVRLIQEGMYRVVNSRRGTAYKYAHDPTIEICGKTGTAQTPARRIDSNGDGRITSADRAVLTGDTAWFVGFAPYRRPRIAFVVVVEYAQAGGARTCGPIARKVLVACRDRGYL</sequence>
<dbReference type="Pfam" id="PF00905">
    <property type="entry name" value="Transpeptidase"/>
    <property type="match status" value="1"/>
</dbReference>